<keyword evidence="2" id="KW-1185">Reference proteome</keyword>
<dbReference type="GeneID" id="128316000"/>
<evidence type="ECO:0000313" key="2">
    <source>
        <dbReference type="Proteomes" id="UP001652583"/>
    </source>
</evidence>
<sequence length="338" mass="34855">MKDALGTPASPTPEKGIFLVKCCLLAAALLPDTFPSWWRPLPLTGDLEADATASPRGRGVETPIRETPPLAPGGRRSLPPPPRHFAVQSLSGVSALHLGAGGGVARVWGPGPTPVGQPARAGLGGWEEEAERPWGGGRAQGYPQTLPCPRGSAAVPEQRESRGAGCRPPRLSDPGALPFTHHAPLLQRFLKPGEGRGLLGQGEGREGDAGWGWVAGPSRQTPVWPPYPDLDVGGDQAFKRGIEGGRRLGRGLGRRGLGAADAEHPGAKGKRVLKGAGRGRRGGAGGWGVWEKGAKVRSACWLDGGGGVWGQGHGGGENCGRASPTGFAVPLLNSPAFS</sequence>
<organism evidence="2 3">
    <name type="scientific">Acinonyx jubatus</name>
    <name type="common">Cheetah</name>
    <dbReference type="NCBI Taxonomy" id="32536"/>
    <lineage>
        <taxon>Eukaryota</taxon>
        <taxon>Metazoa</taxon>
        <taxon>Chordata</taxon>
        <taxon>Craniata</taxon>
        <taxon>Vertebrata</taxon>
        <taxon>Euteleostomi</taxon>
        <taxon>Mammalia</taxon>
        <taxon>Eutheria</taxon>
        <taxon>Laurasiatheria</taxon>
        <taxon>Carnivora</taxon>
        <taxon>Feliformia</taxon>
        <taxon>Felidae</taxon>
        <taxon>Felinae</taxon>
        <taxon>Acinonyx</taxon>
    </lineage>
</organism>
<reference evidence="3" key="1">
    <citation type="submission" date="2025-08" db="UniProtKB">
        <authorList>
            <consortium name="RefSeq"/>
        </authorList>
    </citation>
    <scope>IDENTIFICATION</scope>
    <source>
        <tissue evidence="3">Blood</tissue>
    </source>
</reference>
<gene>
    <name evidence="3" type="primary">LOC128316000</name>
</gene>
<protein>
    <submittedName>
        <fullName evidence="3">Translation initiation factor IF-2-like</fullName>
    </submittedName>
</protein>
<dbReference type="Proteomes" id="UP001652583">
    <property type="component" value="Chromosome B3"/>
</dbReference>
<feature type="compositionally biased region" description="Basic residues" evidence="1">
    <location>
        <begin position="267"/>
        <end position="281"/>
    </location>
</feature>
<name>A0ABM3Q8I9_ACIJB</name>
<feature type="region of interest" description="Disordered" evidence="1">
    <location>
        <begin position="256"/>
        <end position="285"/>
    </location>
</feature>
<feature type="region of interest" description="Disordered" evidence="1">
    <location>
        <begin position="149"/>
        <end position="169"/>
    </location>
</feature>
<feature type="region of interest" description="Disordered" evidence="1">
    <location>
        <begin position="47"/>
        <end position="80"/>
    </location>
</feature>
<evidence type="ECO:0000313" key="3">
    <source>
        <dbReference type="RefSeq" id="XP_053080246.1"/>
    </source>
</evidence>
<evidence type="ECO:0000256" key="1">
    <source>
        <dbReference type="SAM" id="MobiDB-lite"/>
    </source>
</evidence>
<proteinExistence type="predicted"/>
<dbReference type="RefSeq" id="XP_053080246.1">
    <property type="nucleotide sequence ID" value="XM_053224271.1"/>
</dbReference>
<accession>A0ABM3Q8I9</accession>